<sequence length="120" mass="13425">MDVLGEEAQKLVVEPIFNISLDIIIVGKSLSLQSFLKRTEDMVVTRREVRTYVAALTILPKGSHSNRSGPSTSKKHINMTLPAPVDERAFFGRGNEGCHHFMLMLLVAGSKLCTMFHQRQ</sequence>
<gene>
    <name evidence="1" type="ORF">NPIL_42311</name>
</gene>
<name>A0A8X6I2D9_NEPPI</name>
<keyword evidence="2" id="KW-1185">Reference proteome</keyword>
<evidence type="ECO:0000313" key="2">
    <source>
        <dbReference type="Proteomes" id="UP000887013"/>
    </source>
</evidence>
<proteinExistence type="predicted"/>
<organism evidence="1 2">
    <name type="scientific">Nephila pilipes</name>
    <name type="common">Giant wood spider</name>
    <name type="synonym">Nephila maculata</name>
    <dbReference type="NCBI Taxonomy" id="299642"/>
    <lineage>
        <taxon>Eukaryota</taxon>
        <taxon>Metazoa</taxon>
        <taxon>Ecdysozoa</taxon>
        <taxon>Arthropoda</taxon>
        <taxon>Chelicerata</taxon>
        <taxon>Arachnida</taxon>
        <taxon>Araneae</taxon>
        <taxon>Araneomorphae</taxon>
        <taxon>Entelegynae</taxon>
        <taxon>Araneoidea</taxon>
        <taxon>Nephilidae</taxon>
        <taxon>Nephila</taxon>
    </lineage>
</organism>
<accession>A0A8X6I2D9</accession>
<dbReference type="AlphaFoldDB" id="A0A8X6I2D9"/>
<reference evidence="1" key="1">
    <citation type="submission" date="2020-08" db="EMBL/GenBank/DDBJ databases">
        <title>Multicomponent nature underlies the extraordinary mechanical properties of spider dragline silk.</title>
        <authorList>
            <person name="Kono N."/>
            <person name="Nakamura H."/>
            <person name="Mori M."/>
            <person name="Yoshida Y."/>
            <person name="Ohtoshi R."/>
            <person name="Malay A.D."/>
            <person name="Moran D.A.P."/>
            <person name="Tomita M."/>
            <person name="Numata K."/>
            <person name="Arakawa K."/>
        </authorList>
    </citation>
    <scope>NUCLEOTIDE SEQUENCE</scope>
</reference>
<comment type="caution">
    <text evidence="1">The sequence shown here is derived from an EMBL/GenBank/DDBJ whole genome shotgun (WGS) entry which is preliminary data.</text>
</comment>
<dbReference type="EMBL" id="BMAW01041370">
    <property type="protein sequence ID" value="GFS28125.1"/>
    <property type="molecule type" value="Genomic_DNA"/>
</dbReference>
<dbReference type="Proteomes" id="UP000887013">
    <property type="component" value="Unassembled WGS sequence"/>
</dbReference>
<evidence type="ECO:0000313" key="1">
    <source>
        <dbReference type="EMBL" id="GFS28125.1"/>
    </source>
</evidence>
<protein>
    <submittedName>
        <fullName evidence="1">Uncharacterized protein</fullName>
    </submittedName>
</protein>